<protein>
    <submittedName>
        <fullName evidence="2">Uncharacterized protein</fullName>
    </submittedName>
</protein>
<dbReference type="AlphaFoldDB" id="A0A7S9RDN6"/>
<name>A0A7S9RDN6_9BACT</name>
<dbReference type="RefSeq" id="WP_159071287.1">
    <property type="nucleotide sequence ID" value="NZ_CABPUA010000011.1"/>
</dbReference>
<sequence length="55" mass="6233">MEFLMVLMFFIAGLFLLFRPEKKKAVMGFGIAGMVVLIVMMAWVNKFAVVPMGNF</sequence>
<keyword evidence="1" id="KW-0812">Transmembrane</keyword>
<evidence type="ECO:0000313" key="2">
    <source>
        <dbReference type="EMBL" id="QPH89785.1"/>
    </source>
</evidence>
<proteinExistence type="predicted"/>
<keyword evidence="1" id="KW-1133">Transmembrane helix</keyword>
<accession>A0A7S9RDN6</accession>
<evidence type="ECO:0000256" key="1">
    <source>
        <dbReference type="SAM" id="Phobius"/>
    </source>
</evidence>
<dbReference type="Proteomes" id="UP000594508">
    <property type="component" value="Chromosome"/>
</dbReference>
<gene>
    <name evidence="2" type="ORF">CVT00_09070</name>
</gene>
<feature type="transmembrane region" description="Helical" evidence="1">
    <location>
        <begin position="30"/>
        <end position="49"/>
    </location>
</feature>
<dbReference type="EMBL" id="CP060707">
    <property type="protein sequence ID" value="QPH89785.1"/>
    <property type="molecule type" value="Genomic_DNA"/>
</dbReference>
<reference evidence="2 3" key="1">
    <citation type="journal article" date="2018" name="Emerg. Microbes Infect.">
        <title>Genomic analysis of oral Campylobacter concisus strains identified a potential bacterial molecular marker associated with active Crohn's disease.</title>
        <authorList>
            <person name="Liu F."/>
            <person name="Ma R."/>
            <person name="Tay C.Y.A."/>
            <person name="Octavia S."/>
            <person name="Lan R."/>
            <person name="Chung H.K.L."/>
            <person name="Riordan S.M."/>
            <person name="Grimm M.C."/>
            <person name="Leong R.W."/>
            <person name="Tanaka M.M."/>
            <person name="Connor S."/>
            <person name="Zhang L."/>
        </authorList>
    </citation>
    <scope>NUCLEOTIDE SEQUENCE [LARGE SCALE GENOMIC DNA]</scope>
    <source>
        <strain evidence="2 3">P1CDO2</strain>
    </source>
</reference>
<organism evidence="2 3">
    <name type="scientific">Campylobacter concisus</name>
    <dbReference type="NCBI Taxonomy" id="199"/>
    <lineage>
        <taxon>Bacteria</taxon>
        <taxon>Pseudomonadati</taxon>
        <taxon>Campylobacterota</taxon>
        <taxon>Epsilonproteobacteria</taxon>
        <taxon>Campylobacterales</taxon>
        <taxon>Campylobacteraceae</taxon>
        <taxon>Campylobacter</taxon>
    </lineage>
</organism>
<evidence type="ECO:0000313" key="3">
    <source>
        <dbReference type="Proteomes" id="UP000594508"/>
    </source>
</evidence>
<keyword evidence="1" id="KW-0472">Membrane</keyword>